<dbReference type="InterPro" id="IPR011990">
    <property type="entry name" value="TPR-like_helical_dom_sf"/>
</dbReference>
<dbReference type="eggNOG" id="COG0457">
    <property type="taxonomic scope" value="Bacteria"/>
</dbReference>
<reference evidence="4 5" key="1">
    <citation type="journal article" date="2011" name="J. Bacteriol.">
        <title>Complete genome sequence of seawater bacterium Glaciecola nitratireducens FR1064T.</title>
        <authorList>
            <person name="Bian F."/>
            <person name="Qin Q.L."/>
            <person name="Xie B.B."/>
            <person name="Shu Y.L."/>
            <person name="Zhang X.Y."/>
            <person name="Yu Y."/>
            <person name="Chen B."/>
            <person name="Chen X.L."/>
            <person name="Zhou B.C."/>
            <person name="Zhang Y.Z."/>
        </authorList>
    </citation>
    <scope>NUCLEOTIDE SEQUENCE [LARGE SCALE GENOMIC DNA]</scope>
    <source>
        <strain evidence="5">JCM 12485 / KCTC 12276 / FR1064</strain>
    </source>
</reference>
<evidence type="ECO:0000313" key="5">
    <source>
        <dbReference type="Proteomes" id="UP000009282"/>
    </source>
</evidence>
<dbReference type="Pfam" id="PF13432">
    <property type="entry name" value="TPR_16"/>
    <property type="match status" value="1"/>
</dbReference>
<evidence type="ECO:0000313" key="4">
    <source>
        <dbReference type="EMBL" id="AEP30984.1"/>
    </source>
</evidence>
<dbReference type="HOGENOM" id="CLU_007251_0_2_6"/>
<name>G4QMN2_GLANF</name>
<keyword evidence="1" id="KW-0677">Repeat</keyword>
<dbReference type="STRING" id="1085623.GNIT_2887"/>
<feature type="repeat" description="TPR" evidence="3">
    <location>
        <begin position="630"/>
        <end position="663"/>
    </location>
</feature>
<dbReference type="Gene3D" id="1.25.40.10">
    <property type="entry name" value="Tetratricopeptide repeat domain"/>
    <property type="match status" value="4"/>
</dbReference>
<dbReference type="SUPFAM" id="SSF48452">
    <property type="entry name" value="TPR-like"/>
    <property type="match status" value="3"/>
</dbReference>
<organism evidence="4 5">
    <name type="scientific">Glaciecola nitratireducens (strain JCM 12485 / KCTC 12276 / FR1064)</name>
    <dbReference type="NCBI Taxonomy" id="1085623"/>
    <lineage>
        <taxon>Bacteria</taxon>
        <taxon>Pseudomonadati</taxon>
        <taxon>Pseudomonadota</taxon>
        <taxon>Gammaproteobacteria</taxon>
        <taxon>Alteromonadales</taxon>
        <taxon>Alteromonadaceae</taxon>
        <taxon>Brumicola</taxon>
    </lineage>
</organism>
<feature type="repeat" description="TPR" evidence="3">
    <location>
        <begin position="831"/>
        <end position="864"/>
    </location>
</feature>
<dbReference type="SUPFAM" id="SSF81901">
    <property type="entry name" value="HCP-like"/>
    <property type="match status" value="1"/>
</dbReference>
<dbReference type="KEGG" id="gni:GNIT_2887"/>
<dbReference type="PANTHER" id="PTHR44186:SF1">
    <property type="entry name" value="BARDET-BIEDL SYNDROME 4 PROTEIN"/>
    <property type="match status" value="1"/>
</dbReference>
<gene>
    <name evidence="4" type="ordered locus">GNIT_2887</name>
</gene>
<dbReference type="InterPro" id="IPR014266">
    <property type="entry name" value="PEP-CTERM_TPR_PrsT"/>
</dbReference>
<dbReference type="Proteomes" id="UP000009282">
    <property type="component" value="Chromosome"/>
</dbReference>
<dbReference type="PROSITE" id="PS50005">
    <property type="entry name" value="TPR"/>
    <property type="match status" value="3"/>
</dbReference>
<keyword evidence="2 3" id="KW-0802">TPR repeat</keyword>
<dbReference type="PANTHER" id="PTHR44186">
    <property type="match status" value="1"/>
</dbReference>
<dbReference type="SMART" id="SM00028">
    <property type="entry name" value="TPR"/>
    <property type="match status" value="9"/>
</dbReference>
<sequence>MDNKMNKNKFNSHPQNSSSDVYFSNKKVFRKISIAALLLSSLIGLSGCQQKTSEEHIAAAKAFVIDGDQQAAIVELKNAIQLEPKQAEARFELGSLYLEQNKYQAAEKELNRAMELGYSASKTIPLLARAYQRTGANAALENIDHNMSELTTVEKAEIGYFKAQSLIQLNKTDEASLLIEELMQLDTGSVYKGLAGVLNSVLAENNKQALEDAIELQSQAPLNKDVLSVTARLYLLNNQPTEAADVYAQYVEAAPEDIETRFALANMLVEQGRTQEAEEHVDTLLQINDQNALLNQLKGVIRAADKDFANAQKFSEVAINNGSSDPVVRLVAGYSAFQQGDFAAAVGHLSIIAGSLPDNHPGLRILAASQLQTGMTTEASEVLKRLDSLTAADATLFSSTGYELLQAGEAKKAEALISRVENISETSDDLTRLGVLKLSLNNIDGVLDLENAVAKSPESVTAKTTLATAYLATNQLEKAQKLSDEWKKEASNDPQGFLLAGEVALRKNDLVKAEAEFLSAAAIAPKNNKVTMSLVGLDIRNEKLDAAVLKLEKIIASSSDYLPALTAYFAIKQQQGNSDEGMAPILAQLQKTPKNAELVVLAARMQASESKYDKALELLDAIAADDNAPNAFWPTKGLSLLQSGKIDAAEAHYQTWIELSPNNREAALGQLLLLDSQNKYSDGLALTKRYLNARDDIQIEVLQSYFTVMSGDSERARTLVNGFAKEVQELPFVRGVMARIKLREQNPAGAVEDAEVAFNANQNSKNLQVLVMSYDLTDQTDKSYELLTTYSTNKPADLSALMMLAEKEIGKDKTSAISKYKDALKLNENNFVVLNNLAFLLMEENKISEAIGFAKRAYDLKPNNAATVDTYAQILVRQNKPEEALEAYNRVMNEDVKNEEIFLNYIETLLLNDSKIIAKRRIESTTLTLPESEVRLAKLKAQYGL</sequence>
<dbReference type="Pfam" id="PF14559">
    <property type="entry name" value="TPR_19"/>
    <property type="match status" value="4"/>
</dbReference>
<proteinExistence type="predicted"/>
<protein>
    <submittedName>
        <fullName evidence="4">TPR repeat-containing protein</fullName>
    </submittedName>
</protein>
<evidence type="ECO:0000256" key="3">
    <source>
        <dbReference type="PROSITE-ProRule" id="PRU00339"/>
    </source>
</evidence>
<keyword evidence="5" id="KW-1185">Reference proteome</keyword>
<feature type="repeat" description="TPR" evidence="3">
    <location>
        <begin position="87"/>
        <end position="120"/>
    </location>
</feature>
<dbReference type="AlphaFoldDB" id="G4QMN2"/>
<evidence type="ECO:0000256" key="1">
    <source>
        <dbReference type="ARBA" id="ARBA00022737"/>
    </source>
</evidence>
<accession>G4QMN2</accession>
<dbReference type="EMBL" id="CP003060">
    <property type="protein sequence ID" value="AEP30984.1"/>
    <property type="molecule type" value="Genomic_DNA"/>
</dbReference>
<evidence type="ECO:0000256" key="2">
    <source>
        <dbReference type="ARBA" id="ARBA00022803"/>
    </source>
</evidence>
<dbReference type="NCBIfam" id="TIGR02917">
    <property type="entry name" value="PEP_TPR_lipo"/>
    <property type="match status" value="1"/>
</dbReference>
<dbReference type="InterPro" id="IPR019734">
    <property type="entry name" value="TPR_rpt"/>
</dbReference>